<evidence type="ECO:0000313" key="2">
    <source>
        <dbReference type="Proteomes" id="UP001320706"/>
    </source>
</evidence>
<organism evidence="1 2">
    <name type="scientific">Zalaria obscura</name>
    <dbReference type="NCBI Taxonomy" id="2024903"/>
    <lineage>
        <taxon>Eukaryota</taxon>
        <taxon>Fungi</taxon>
        <taxon>Dikarya</taxon>
        <taxon>Ascomycota</taxon>
        <taxon>Pezizomycotina</taxon>
        <taxon>Dothideomycetes</taxon>
        <taxon>Dothideomycetidae</taxon>
        <taxon>Dothideales</taxon>
        <taxon>Zalariaceae</taxon>
        <taxon>Zalaria</taxon>
    </lineage>
</organism>
<gene>
    <name evidence="1" type="ORF">M8818_007360</name>
</gene>
<evidence type="ECO:0000313" key="1">
    <source>
        <dbReference type="EMBL" id="KAK8194172.1"/>
    </source>
</evidence>
<name>A0ACC3S3L4_9PEZI</name>
<proteinExistence type="predicted"/>
<dbReference type="Proteomes" id="UP001320706">
    <property type="component" value="Unassembled WGS sequence"/>
</dbReference>
<accession>A0ACC3S3L4</accession>
<protein>
    <submittedName>
        <fullName evidence="1">Uncharacterized protein</fullName>
    </submittedName>
</protein>
<sequence length="94" mass="10275">MLRTGKLEHIPGTQVPILWIGEAVARSQHLTVSGESSCASNVPVSSALLQGRCCPSDIIYGIALRPAGADKQLLYYTGPHEQKEHYLLFLVDEQ</sequence>
<comment type="caution">
    <text evidence="1">The sequence shown here is derived from an EMBL/GenBank/DDBJ whole genome shotgun (WGS) entry which is preliminary data.</text>
</comment>
<dbReference type="EMBL" id="JAMKPW020000043">
    <property type="protein sequence ID" value="KAK8194172.1"/>
    <property type="molecule type" value="Genomic_DNA"/>
</dbReference>
<keyword evidence="2" id="KW-1185">Reference proteome</keyword>
<reference evidence="1" key="1">
    <citation type="submission" date="2024-02" db="EMBL/GenBank/DDBJ databases">
        <title>Metagenome Assembled Genome of Zalaria obscura JY119.</title>
        <authorList>
            <person name="Vighnesh L."/>
            <person name="Jagadeeshwari U."/>
            <person name="Venkata Ramana C."/>
            <person name="Sasikala C."/>
        </authorList>
    </citation>
    <scope>NUCLEOTIDE SEQUENCE</scope>
    <source>
        <strain evidence="1">JY119</strain>
    </source>
</reference>